<reference evidence="2" key="1">
    <citation type="submission" date="2025-08" db="UniProtKB">
        <authorList>
            <consortium name="RefSeq"/>
        </authorList>
    </citation>
    <scope>IDENTIFICATION</scope>
</reference>
<evidence type="ECO:0000313" key="2">
    <source>
        <dbReference type="RefSeq" id="XP_011501440.1"/>
    </source>
</evidence>
<organism evidence="1 2">
    <name type="scientific">Ceratosolen solmsi marchali</name>
    <dbReference type="NCBI Taxonomy" id="326594"/>
    <lineage>
        <taxon>Eukaryota</taxon>
        <taxon>Metazoa</taxon>
        <taxon>Ecdysozoa</taxon>
        <taxon>Arthropoda</taxon>
        <taxon>Hexapoda</taxon>
        <taxon>Insecta</taxon>
        <taxon>Pterygota</taxon>
        <taxon>Neoptera</taxon>
        <taxon>Endopterygota</taxon>
        <taxon>Hymenoptera</taxon>
        <taxon>Apocrita</taxon>
        <taxon>Proctotrupomorpha</taxon>
        <taxon>Chalcidoidea</taxon>
        <taxon>Agaonidae</taxon>
        <taxon>Agaoninae</taxon>
        <taxon>Ceratosolen</taxon>
    </lineage>
</organism>
<name>A0AAJ6YNQ1_9HYME</name>
<dbReference type="AlphaFoldDB" id="A0AAJ6YNQ1"/>
<dbReference type="KEGG" id="csol:105365058"/>
<dbReference type="GeneID" id="105365058"/>
<dbReference type="Pfam" id="PF07165">
    <property type="entry name" value="DUF1397"/>
    <property type="match status" value="1"/>
</dbReference>
<accession>A0AAJ6YNQ1</accession>
<dbReference type="PANTHER" id="PTHR20997">
    <property type="entry name" value="EG:BACR42I17.2 PROTEIN-RELATED"/>
    <property type="match status" value="1"/>
</dbReference>
<keyword evidence="1" id="KW-1185">Reference proteome</keyword>
<proteinExistence type="predicted"/>
<gene>
    <name evidence="2" type="primary">LOC105365058</name>
</gene>
<protein>
    <submittedName>
        <fullName evidence="2">27 kDa hemolymph protein-like</fullName>
    </submittedName>
</protein>
<dbReference type="Proteomes" id="UP000695007">
    <property type="component" value="Unplaced"/>
</dbReference>
<dbReference type="PANTHER" id="PTHR20997:SF2">
    <property type="entry name" value="EG:BACR42I17.2 PROTEIN-RELATED"/>
    <property type="match status" value="1"/>
</dbReference>
<sequence>MCVTHSQTIPNVDEALSKVNEVLDIPQLKNLNISELPLDDAQNILKKKCEKNGGPGSYDIAKKAGVEVLGCIKDLVNFTILKEEMDKARPTGDLDEVFKKYCRKKPILKNCMADFTTAIEPCLEPEEKENKKIVHNITDKILNFICFKEGDRIALFIAAKGPECFQNKAKVITECANATSGSYSSKIPINPANGLAALSEIKNIPSLIFDNKTCRNMDKLQTCVVTALEGCDDPTPANLLDSIFNYIKKVTPCEKMLADAP</sequence>
<dbReference type="InterPro" id="IPR009832">
    <property type="entry name" value="DUF1397"/>
</dbReference>
<dbReference type="RefSeq" id="XP_011501440.1">
    <property type="nucleotide sequence ID" value="XM_011503138.1"/>
</dbReference>
<evidence type="ECO:0000313" key="1">
    <source>
        <dbReference type="Proteomes" id="UP000695007"/>
    </source>
</evidence>